<dbReference type="Proteomes" id="UP000838100">
    <property type="component" value="Unassembled WGS sequence"/>
</dbReference>
<keyword evidence="3" id="KW-1185">Reference proteome</keyword>
<dbReference type="Pfam" id="PF11749">
    <property type="entry name" value="DUF3305"/>
    <property type="match status" value="1"/>
</dbReference>
<comment type="caution">
    <text evidence="2">The sequence shown here is derived from an EMBL/GenBank/DDBJ whole genome shotgun (WGS) entry which is preliminary data.</text>
</comment>
<organism evidence="2 3">
    <name type="scientific">Sinobacterium norvegicum</name>
    <dbReference type="NCBI Taxonomy" id="1641715"/>
    <lineage>
        <taxon>Bacteria</taxon>
        <taxon>Pseudomonadati</taxon>
        <taxon>Pseudomonadota</taxon>
        <taxon>Gammaproteobacteria</taxon>
        <taxon>Cellvibrionales</taxon>
        <taxon>Spongiibacteraceae</taxon>
        <taxon>Sinobacterium</taxon>
    </lineage>
</organism>
<evidence type="ECO:0008006" key="4">
    <source>
        <dbReference type="Google" id="ProtNLM"/>
    </source>
</evidence>
<gene>
    <name evidence="2" type="ORF">SIN8267_02892</name>
</gene>
<name>A0ABN8EM06_9GAMM</name>
<proteinExistence type="predicted"/>
<protein>
    <recommendedName>
        <fullName evidence="4">DUF3305 domain-containing protein</fullName>
    </recommendedName>
</protein>
<dbReference type="EMBL" id="CAKLPX010000003">
    <property type="protein sequence ID" value="CAH0992755.1"/>
    <property type="molecule type" value="Genomic_DNA"/>
</dbReference>
<dbReference type="InterPro" id="IPR021736">
    <property type="entry name" value="DUF3305"/>
</dbReference>
<sequence>MSCWPLEIDLVFRWVDIKQWRQKQWYVEELRLLERGTENSLAVYLMITERLDYRFNLRSEQPRLFLLCQQRSNELMQVVGASVTQTFAADYLDVEDHLMLDIPMPAPMIAWLEDYLEIEGEGEMPKKKKSRFNRERGKNSNKERMMNDK</sequence>
<feature type="compositionally biased region" description="Basic and acidic residues" evidence="1">
    <location>
        <begin position="132"/>
        <end position="149"/>
    </location>
</feature>
<evidence type="ECO:0000313" key="3">
    <source>
        <dbReference type="Proteomes" id="UP000838100"/>
    </source>
</evidence>
<reference evidence="2" key="1">
    <citation type="submission" date="2021-12" db="EMBL/GenBank/DDBJ databases">
        <authorList>
            <person name="Rodrigo-Torres L."/>
            <person name="Arahal R. D."/>
            <person name="Lucena T."/>
        </authorList>
    </citation>
    <scope>NUCLEOTIDE SEQUENCE</scope>
    <source>
        <strain evidence="2">CECT 8267</strain>
    </source>
</reference>
<accession>A0ABN8EM06</accession>
<dbReference type="RefSeq" id="WP_237445432.1">
    <property type="nucleotide sequence ID" value="NZ_CAKLPX010000003.1"/>
</dbReference>
<feature type="region of interest" description="Disordered" evidence="1">
    <location>
        <begin position="123"/>
        <end position="149"/>
    </location>
</feature>
<evidence type="ECO:0000313" key="2">
    <source>
        <dbReference type="EMBL" id="CAH0992755.1"/>
    </source>
</evidence>
<evidence type="ECO:0000256" key="1">
    <source>
        <dbReference type="SAM" id="MobiDB-lite"/>
    </source>
</evidence>